<feature type="region of interest" description="Disordered" evidence="6">
    <location>
        <begin position="585"/>
        <end position="647"/>
    </location>
</feature>
<dbReference type="SUPFAM" id="SSF49562">
    <property type="entry name" value="C2 domain (Calcium/lipid-binding domain, CaLB)"/>
    <property type="match status" value="1"/>
</dbReference>
<feature type="compositionally biased region" description="Gly residues" evidence="6">
    <location>
        <begin position="877"/>
        <end position="890"/>
    </location>
</feature>
<accession>A0A2K3E7X2</accession>
<feature type="domain" description="C2" evidence="8">
    <location>
        <begin position="296"/>
        <end position="482"/>
    </location>
</feature>
<feature type="region of interest" description="Disordered" evidence="6">
    <location>
        <begin position="1540"/>
        <end position="1566"/>
    </location>
</feature>
<organism evidence="10 11">
    <name type="scientific">Chlamydomonas reinhardtii</name>
    <name type="common">Chlamydomonas smithii</name>
    <dbReference type="NCBI Taxonomy" id="3055"/>
    <lineage>
        <taxon>Eukaryota</taxon>
        <taxon>Viridiplantae</taxon>
        <taxon>Chlorophyta</taxon>
        <taxon>core chlorophytes</taxon>
        <taxon>Chlorophyceae</taxon>
        <taxon>CS clade</taxon>
        <taxon>Chlamydomonadales</taxon>
        <taxon>Chlamydomonadaceae</taxon>
        <taxon>Chlamydomonas</taxon>
    </lineage>
</organism>
<dbReference type="GeneID" id="5715716"/>
<dbReference type="GO" id="GO:0008289">
    <property type="term" value="F:lipid binding"/>
    <property type="evidence" value="ECO:0007669"/>
    <property type="project" value="UniProtKB-KW"/>
</dbReference>
<dbReference type="GO" id="GO:0016020">
    <property type="term" value="C:membrane"/>
    <property type="evidence" value="ECO:0007669"/>
    <property type="project" value="UniProtKB-SubCell"/>
</dbReference>
<evidence type="ECO:0000256" key="3">
    <source>
        <dbReference type="ARBA" id="ARBA00023055"/>
    </source>
</evidence>
<dbReference type="GO" id="GO:0006869">
    <property type="term" value="P:lipid transport"/>
    <property type="evidence" value="ECO:0007669"/>
    <property type="project" value="UniProtKB-KW"/>
</dbReference>
<dbReference type="OMA" id="QFCTAKY"/>
<feature type="compositionally biased region" description="Polar residues" evidence="6">
    <location>
        <begin position="1179"/>
        <end position="1189"/>
    </location>
</feature>
<feature type="compositionally biased region" description="Gly residues" evidence="6">
    <location>
        <begin position="633"/>
        <end position="647"/>
    </location>
</feature>
<dbReference type="InterPro" id="IPR031468">
    <property type="entry name" value="SMP_LBD"/>
</dbReference>
<reference evidence="10 11" key="1">
    <citation type="journal article" date="2007" name="Science">
        <title>The Chlamydomonas genome reveals the evolution of key animal and plant functions.</title>
        <authorList>
            <person name="Merchant S.S."/>
            <person name="Prochnik S.E."/>
            <person name="Vallon O."/>
            <person name="Harris E.H."/>
            <person name="Karpowicz S.J."/>
            <person name="Witman G.B."/>
            <person name="Terry A."/>
            <person name="Salamov A."/>
            <person name="Fritz-Laylin L.K."/>
            <person name="Marechal-Drouard L."/>
            <person name="Marshall W.F."/>
            <person name="Qu L.H."/>
            <person name="Nelson D.R."/>
            <person name="Sanderfoot A.A."/>
            <person name="Spalding M.H."/>
            <person name="Kapitonov V.V."/>
            <person name="Ren Q."/>
            <person name="Ferris P."/>
            <person name="Lindquist E."/>
            <person name="Shapiro H."/>
            <person name="Lucas S.M."/>
            <person name="Grimwood J."/>
            <person name="Schmutz J."/>
            <person name="Cardol P."/>
            <person name="Cerutti H."/>
            <person name="Chanfreau G."/>
            <person name="Chen C.L."/>
            <person name="Cognat V."/>
            <person name="Croft M.T."/>
            <person name="Dent R."/>
            <person name="Dutcher S."/>
            <person name="Fernandez E."/>
            <person name="Fukuzawa H."/>
            <person name="Gonzalez-Ballester D."/>
            <person name="Gonzalez-Halphen D."/>
            <person name="Hallmann A."/>
            <person name="Hanikenne M."/>
            <person name="Hippler M."/>
            <person name="Inwood W."/>
            <person name="Jabbari K."/>
            <person name="Kalanon M."/>
            <person name="Kuras R."/>
            <person name="Lefebvre P.A."/>
            <person name="Lemaire S.D."/>
            <person name="Lobanov A.V."/>
            <person name="Lohr M."/>
            <person name="Manuell A."/>
            <person name="Meier I."/>
            <person name="Mets L."/>
            <person name="Mittag M."/>
            <person name="Mittelmeier T."/>
            <person name="Moroney J.V."/>
            <person name="Moseley J."/>
            <person name="Napoli C."/>
            <person name="Nedelcu A.M."/>
            <person name="Niyogi K."/>
            <person name="Novoselov S.V."/>
            <person name="Paulsen I.T."/>
            <person name="Pazour G."/>
            <person name="Purton S."/>
            <person name="Ral J.P."/>
            <person name="Riano-Pachon D.M."/>
            <person name="Riekhof W."/>
            <person name="Rymarquis L."/>
            <person name="Schroda M."/>
            <person name="Stern D."/>
            <person name="Umen J."/>
            <person name="Willows R."/>
            <person name="Wilson N."/>
            <person name="Zimmer S.L."/>
            <person name="Allmer J."/>
            <person name="Balk J."/>
            <person name="Bisova K."/>
            <person name="Chen C.J."/>
            <person name="Elias M."/>
            <person name="Gendler K."/>
            <person name="Hauser C."/>
            <person name="Lamb M.R."/>
            <person name="Ledford H."/>
            <person name="Long J.C."/>
            <person name="Minagawa J."/>
            <person name="Page M.D."/>
            <person name="Pan J."/>
            <person name="Pootakham W."/>
            <person name="Roje S."/>
            <person name="Rose A."/>
            <person name="Stahlberg E."/>
            <person name="Terauchi A.M."/>
            <person name="Yang P."/>
            <person name="Ball S."/>
            <person name="Bowler C."/>
            <person name="Dieckmann C.L."/>
            <person name="Gladyshev V.N."/>
            <person name="Green P."/>
            <person name="Jorgensen R."/>
            <person name="Mayfield S."/>
            <person name="Mueller-Roeber B."/>
            <person name="Rajamani S."/>
            <person name="Sayre R.T."/>
            <person name="Brokstein P."/>
            <person name="Dubchak I."/>
            <person name="Goodstein D."/>
            <person name="Hornick L."/>
            <person name="Huang Y.W."/>
            <person name="Jhaveri J."/>
            <person name="Luo Y."/>
            <person name="Martinez D."/>
            <person name="Ngau W.C."/>
            <person name="Otillar B."/>
            <person name="Poliakov A."/>
            <person name="Porter A."/>
            <person name="Szajkowski L."/>
            <person name="Werner G."/>
            <person name="Zhou K."/>
            <person name="Grigoriev I.V."/>
            <person name="Rokhsar D.S."/>
            <person name="Grossman A.R."/>
        </authorList>
    </citation>
    <scope>NUCLEOTIDE SEQUENCE [LARGE SCALE GENOMIC DNA]</scope>
    <source>
        <strain evidence="11">CC-503</strain>
    </source>
</reference>
<feature type="region of interest" description="Disordered" evidence="6">
    <location>
        <begin position="1293"/>
        <end position="1411"/>
    </location>
</feature>
<dbReference type="InterPro" id="IPR035892">
    <property type="entry name" value="C2_domain_sf"/>
</dbReference>
<feature type="compositionally biased region" description="Low complexity" evidence="6">
    <location>
        <begin position="622"/>
        <end position="632"/>
    </location>
</feature>
<dbReference type="PROSITE" id="PS50004">
    <property type="entry name" value="C2"/>
    <property type="match status" value="1"/>
</dbReference>
<dbReference type="PROSITE" id="PS51847">
    <property type="entry name" value="SMP"/>
    <property type="match status" value="1"/>
</dbReference>
<dbReference type="ExpressionAtlas" id="A0A2K3E7X2">
    <property type="expression patterns" value="baseline"/>
</dbReference>
<feature type="domain" description="SMP-LTD" evidence="9">
    <location>
        <begin position="99"/>
        <end position="298"/>
    </location>
</feature>
<keyword evidence="7" id="KW-0732">Signal</keyword>
<feature type="compositionally biased region" description="Gly residues" evidence="6">
    <location>
        <begin position="1547"/>
        <end position="1557"/>
    </location>
</feature>
<evidence type="ECO:0000313" key="10">
    <source>
        <dbReference type="EMBL" id="PNW88883.1"/>
    </source>
</evidence>
<evidence type="ECO:0000256" key="6">
    <source>
        <dbReference type="SAM" id="MobiDB-lite"/>
    </source>
</evidence>
<dbReference type="PANTHER" id="PTHR47042">
    <property type="entry name" value="C2 DOMAIN-CONTAINING PROTEIN-LIKE"/>
    <property type="match status" value="1"/>
</dbReference>
<evidence type="ECO:0000256" key="1">
    <source>
        <dbReference type="ARBA" id="ARBA00004370"/>
    </source>
</evidence>
<feature type="compositionally biased region" description="Low complexity" evidence="6">
    <location>
        <begin position="1315"/>
        <end position="1331"/>
    </location>
</feature>
<feature type="region of interest" description="Disordered" evidence="6">
    <location>
        <begin position="734"/>
        <end position="789"/>
    </location>
</feature>
<feature type="compositionally biased region" description="Low complexity" evidence="6">
    <location>
        <begin position="1098"/>
        <end position="1110"/>
    </location>
</feature>
<evidence type="ECO:0000313" key="11">
    <source>
        <dbReference type="Proteomes" id="UP000006906"/>
    </source>
</evidence>
<feature type="compositionally biased region" description="Polar residues" evidence="6">
    <location>
        <begin position="594"/>
        <end position="609"/>
    </location>
</feature>
<dbReference type="Proteomes" id="UP000006906">
    <property type="component" value="Chromosome 1"/>
</dbReference>
<feature type="compositionally biased region" description="Polar residues" evidence="6">
    <location>
        <begin position="1367"/>
        <end position="1379"/>
    </location>
</feature>
<dbReference type="KEGG" id="cre:CHLRE_01g049100v5"/>
<dbReference type="InterPro" id="IPR000008">
    <property type="entry name" value="C2_dom"/>
</dbReference>
<dbReference type="EMBL" id="CM008962">
    <property type="protein sequence ID" value="PNW88883.1"/>
    <property type="molecule type" value="Genomic_DNA"/>
</dbReference>
<feature type="region of interest" description="Disordered" evidence="6">
    <location>
        <begin position="1043"/>
        <end position="1194"/>
    </location>
</feature>
<dbReference type="Gene3D" id="2.60.40.150">
    <property type="entry name" value="C2 domain"/>
    <property type="match status" value="1"/>
</dbReference>
<name>A0A2K3E7X2_CHLRE</name>
<keyword evidence="5" id="KW-0472">Membrane</keyword>
<comment type="subcellular location">
    <subcellularLocation>
        <location evidence="1">Membrane</location>
    </subcellularLocation>
</comment>
<feature type="chain" id="PRO_5014378543" evidence="7">
    <location>
        <begin position="19"/>
        <end position="1713"/>
    </location>
</feature>
<dbReference type="InterPro" id="IPR052847">
    <property type="entry name" value="Ext_Synaptotagmin/KAHRP-like"/>
</dbReference>
<feature type="region of interest" description="Disordered" evidence="6">
    <location>
        <begin position="867"/>
        <end position="894"/>
    </location>
</feature>
<evidence type="ECO:0000256" key="5">
    <source>
        <dbReference type="ARBA" id="ARBA00023136"/>
    </source>
</evidence>
<proteinExistence type="predicted"/>
<dbReference type="RefSeq" id="XP_042928846.1">
    <property type="nucleotide sequence ID" value="XM_043058932.1"/>
</dbReference>
<feature type="region of interest" description="Disordered" evidence="6">
    <location>
        <begin position="1230"/>
        <end position="1265"/>
    </location>
</feature>
<protein>
    <submittedName>
        <fullName evidence="10">Uncharacterized protein</fullName>
    </submittedName>
</protein>
<feature type="region of interest" description="Disordered" evidence="6">
    <location>
        <begin position="665"/>
        <end position="701"/>
    </location>
</feature>
<keyword evidence="4" id="KW-0446">Lipid-binding</keyword>
<keyword evidence="11" id="KW-1185">Reference proteome</keyword>
<dbReference type="InParanoid" id="A0A2K3E7X2"/>
<dbReference type="PANTHER" id="PTHR47042:SF4">
    <property type="entry name" value="OS02G0313700 PROTEIN"/>
    <property type="match status" value="1"/>
</dbReference>
<evidence type="ECO:0000259" key="8">
    <source>
        <dbReference type="PROSITE" id="PS50004"/>
    </source>
</evidence>
<feature type="compositionally biased region" description="Low complexity" evidence="6">
    <location>
        <begin position="1065"/>
        <end position="1082"/>
    </location>
</feature>
<dbReference type="OrthoDB" id="546572at2759"/>
<dbReference type="CDD" id="cd21669">
    <property type="entry name" value="SMP_SF"/>
    <property type="match status" value="1"/>
</dbReference>
<evidence type="ECO:0000259" key="9">
    <source>
        <dbReference type="PROSITE" id="PS51847"/>
    </source>
</evidence>
<feature type="compositionally biased region" description="Low complexity" evidence="6">
    <location>
        <begin position="867"/>
        <end position="876"/>
    </location>
</feature>
<evidence type="ECO:0000256" key="7">
    <source>
        <dbReference type="SAM" id="SignalP"/>
    </source>
</evidence>
<feature type="region of interest" description="Disordered" evidence="6">
    <location>
        <begin position="803"/>
        <end position="827"/>
    </location>
</feature>
<sequence length="1713" mass="167701">MGFVIVALLLGFVGAVVACAAAAAAFALATSVATSKYKKQLHGVTARYEAVLRNADAGGLGPGAPTAASGAAGGAAGGAAAGGPGGGAGAGGGVAAMYESFTLGWLNLLVQHLWVPVLEKFVSTLAAERLQVILNEVLRKFATRAPWKFIESVAVEEVTFGLAPPQFQFCTAKYDPSRSYLLLTMNMHYHSSGFQAVLTPRMRQIGLLQPFSVRLEIMQLHIAGKLHLGLHLTKEPPGIKGIDYSFAAPPEFDIQASPVGYLNLHGELPGLVGHLRTHLQRIITRRLVEPHRRYLDLQRIYRNKHLQRVGGPGGCLRVCVIGGRNLMGARAGAAGAAGAGAGATGGGAGPNAAASGAAGSAAAPDCDPYVELRFGREVFRTPIAHHTADPVFNWQFDLRLPADLASAGPSPAAAAAAAGGDPVAAAAAAGAAAAAAAAGNVVLHFRVLNARTIGEPEILSTGTLDVGTLALQPNGDPRARLLELSALGPGASSGGAQAGPQAQAFGASRGTLSLQVCWLKAAAKRGSPFPQDAARTAAIAAAAAAAAAAAGVAASAAVPPGVDPAAFATAAASAAGSGPGLAVPGMHRHAAGGNTASPYSSSAGTTPAQMTPAPSFRSNNQGTPPQGTPPGAGRRGAGSSGAVSGGASGGDLAAMGAAEAVAAHASDVTGSRPMPPSRGDASSGATAGAVDASSSSNREATKSARGLVAAAAAVGGMFRRARPHPAVAVATSAAAGVGPGAHHSRQSSSDSSGLPLQQAAAGAHHGRFAQHATAGPHGGTAHLSRGPSRQSLTLASELTLSDGTPLQQQQQPGSGLNGHIGYPPHIGADNSGYTELCETVPEGASASASSTSSRLYTAGAAPVPAVGLVTPPSKWPGGPGGKGSSTGSGGKKQTAAAAVAGRHRRAISHILTLGHWRGIGGGSASSLPDDVSGDAGGDIASASKVSGKPGKQAAAAAGCVAVSATANGGPAVRNPVGSPDLAATKAAVAGNRSTAGISSPFRIATAVAAAAAAGGISATGRRVDTDGSATMAAPGSDVAARAGGENLQPAGGSNGVATMPPTPTPGASATAGAATASTAASGQHRALERDPLADITKSGGAPTVSAAGAAPPSPGLALYGESVPRESGTPTPLLPESSMSASATAGTTGAAADAPGNAQSVPARARPAHLQPPQHERNASSISDVSSTPEGLATISGGGQMGAAVQNASNTSLLAVAEATAASAVAAGAREATTERGGSSGVATNGLVRGAASGPQARANSMSKPAARSQVSTLFGLFGSSASVAAAAAGHESADASTSQAQKPPLYSGGSGRQPALAANSGGPGSAASGAPPLPHAVSGAQKALAHQRTVSGGSPTPGHNRPQHSPYAQGSPAVSTPLAQAGASGSVAGHGDGPSGAVSGTGYASGPPPHADLMSSFNAANVSPWQEPPQGAMGGLAAGFSGASHGAGAGVGGADSALLQSLAQVMKMHRLLQSERAARAEAMEMLSEVRRKYDAMVRLRRFENNRALVEGARFLLHLGRDVRRVVVWYNEPRGRVQVDPDTGGLAERGGGAGAAGAGSEPWPRSFQPQELERAERSATAFPNPSAWAGVMAAIMGRVRPPAPTSLDPLKCFSLYLEGGRALHLQLPPSGNGRSRDEWVDALQDIAARASRAAAAGAAAGAAAASGGVAAGSSVGREDRHSMAALTAAAGGGVAATAAKASRGHSGAGVGGT</sequence>
<feature type="compositionally biased region" description="Low complexity" evidence="6">
    <location>
        <begin position="1137"/>
        <end position="1160"/>
    </location>
</feature>
<keyword evidence="3" id="KW-0445">Lipid transport</keyword>
<gene>
    <name evidence="10" type="ORF">CHLRE_01g049100v5</name>
</gene>
<evidence type="ECO:0000256" key="2">
    <source>
        <dbReference type="ARBA" id="ARBA00022448"/>
    </source>
</evidence>
<feature type="signal peptide" evidence="7">
    <location>
        <begin position="1"/>
        <end position="18"/>
    </location>
</feature>
<keyword evidence="2" id="KW-0813">Transport</keyword>
<dbReference type="PaxDb" id="3055-EDP09490"/>
<evidence type="ECO:0000256" key="4">
    <source>
        <dbReference type="ARBA" id="ARBA00023121"/>
    </source>
</evidence>
<dbReference type="Gramene" id="PNW88883">
    <property type="protein sequence ID" value="PNW88883"/>
    <property type="gene ID" value="CHLRE_01g049100v5"/>
</dbReference>